<dbReference type="AlphaFoldDB" id="A0A0C2IA61"/>
<evidence type="ECO:0000313" key="1">
    <source>
        <dbReference type="EMBL" id="KII62133.1"/>
    </source>
</evidence>
<gene>
    <name evidence="1" type="ORF">RF11_01506</name>
</gene>
<proteinExistence type="predicted"/>
<name>A0A0C2IA61_THEKT</name>
<dbReference type="Proteomes" id="UP000031668">
    <property type="component" value="Unassembled WGS sequence"/>
</dbReference>
<protein>
    <submittedName>
        <fullName evidence="1">Uncharacterized protein</fullName>
    </submittedName>
</protein>
<comment type="caution">
    <text evidence="1">The sequence shown here is derived from an EMBL/GenBank/DDBJ whole genome shotgun (WGS) entry which is preliminary data.</text>
</comment>
<sequence length="198" mass="22504">MSEAKKVLIYGSTGYLGRACTKIFMNNGWNDPQASQSIVVPNMLPLVFRRALLWPLISYKIKAKSIDAMLCLGGFRGYNKSASKKPSNGKIVTDSDGLFCNVFSQRLFENDFSPESFQSEDLGYGISKSLYQFIGWYLPESADILFFTPYFTFMMRNILDIEENRELLSNHSLSSWVNVDDFAKSDNTLIKDVVPCFF</sequence>
<dbReference type="EMBL" id="JWZT01005104">
    <property type="protein sequence ID" value="KII62133.1"/>
    <property type="molecule type" value="Genomic_DNA"/>
</dbReference>
<evidence type="ECO:0000313" key="2">
    <source>
        <dbReference type="Proteomes" id="UP000031668"/>
    </source>
</evidence>
<accession>A0A0C2IA61</accession>
<keyword evidence="2" id="KW-1185">Reference proteome</keyword>
<reference evidence="1 2" key="1">
    <citation type="journal article" date="2014" name="Genome Biol. Evol.">
        <title>The genome of the myxosporean Thelohanellus kitauei shows adaptations to nutrient acquisition within its fish host.</title>
        <authorList>
            <person name="Yang Y."/>
            <person name="Xiong J."/>
            <person name="Zhou Z."/>
            <person name="Huo F."/>
            <person name="Miao W."/>
            <person name="Ran C."/>
            <person name="Liu Y."/>
            <person name="Zhang J."/>
            <person name="Feng J."/>
            <person name="Wang M."/>
            <person name="Wang M."/>
            <person name="Wang L."/>
            <person name="Yao B."/>
        </authorList>
    </citation>
    <scope>NUCLEOTIDE SEQUENCE [LARGE SCALE GENOMIC DNA]</scope>
    <source>
        <strain evidence="1">Wuqing</strain>
    </source>
</reference>
<organism evidence="1 2">
    <name type="scientific">Thelohanellus kitauei</name>
    <name type="common">Myxosporean</name>
    <dbReference type="NCBI Taxonomy" id="669202"/>
    <lineage>
        <taxon>Eukaryota</taxon>
        <taxon>Metazoa</taxon>
        <taxon>Cnidaria</taxon>
        <taxon>Myxozoa</taxon>
        <taxon>Myxosporea</taxon>
        <taxon>Bivalvulida</taxon>
        <taxon>Platysporina</taxon>
        <taxon>Myxobolidae</taxon>
        <taxon>Thelohanellus</taxon>
    </lineage>
</organism>